<evidence type="ECO:0000313" key="2">
    <source>
        <dbReference type="Proteomes" id="UP001219525"/>
    </source>
</evidence>
<name>A0AAD6YMQ6_9AGAR</name>
<comment type="caution">
    <text evidence="1">The sequence shown here is derived from an EMBL/GenBank/DDBJ whole genome shotgun (WGS) entry which is preliminary data.</text>
</comment>
<proteinExistence type="predicted"/>
<dbReference type="EMBL" id="JARJCW010000005">
    <property type="protein sequence ID" value="KAJ7224101.1"/>
    <property type="molecule type" value="Genomic_DNA"/>
</dbReference>
<protein>
    <submittedName>
        <fullName evidence="1">Uncharacterized protein</fullName>
    </submittedName>
</protein>
<evidence type="ECO:0000313" key="1">
    <source>
        <dbReference type="EMBL" id="KAJ7224101.1"/>
    </source>
</evidence>
<gene>
    <name evidence="1" type="ORF">GGX14DRAFT_424227</name>
</gene>
<reference evidence="1" key="1">
    <citation type="submission" date="2023-03" db="EMBL/GenBank/DDBJ databases">
        <title>Massive genome expansion in bonnet fungi (Mycena s.s.) driven by repeated elements and novel gene families across ecological guilds.</title>
        <authorList>
            <consortium name="Lawrence Berkeley National Laboratory"/>
            <person name="Harder C.B."/>
            <person name="Miyauchi S."/>
            <person name="Viragh M."/>
            <person name="Kuo A."/>
            <person name="Thoen E."/>
            <person name="Andreopoulos B."/>
            <person name="Lu D."/>
            <person name="Skrede I."/>
            <person name="Drula E."/>
            <person name="Henrissat B."/>
            <person name="Morin E."/>
            <person name="Kohler A."/>
            <person name="Barry K."/>
            <person name="LaButti K."/>
            <person name="Morin E."/>
            <person name="Salamov A."/>
            <person name="Lipzen A."/>
            <person name="Mereny Z."/>
            <person name="Hegedus B."/>
            <person name="Baldrian P."/>
            <person name="Stursova M."/>
            <person name="Weitz H."/>
            <person name="Taylor A."/>
            <person name="Grigoriev I.V."/>
            <person name="Nagy L.G."/>
            <person name="Martin F."/>
            <person name="Kauserud H."/>
        </authorList>
    </citation>
    <scope>NUCLEOTIDE SEQUENCE</scope>
    <source>
        <strain evidence="1">9144</strain>
    </source>
</reference>
<sequence>MFPTAACLRFQSRRPLLSFRANKDYYKGNRQAALPGHRTGAPGVHINKRPGYELRESRVRVFVAPPIQEILDSPLKPYVAQRARVPRSRRDGVFHGMPDGGLTPEHFLAAARKYHLANFEAARERDRLRSVTAAETVSTPATPAA</sequence>
<dbReference type="AlphaFoldDB" id="A0AAD6YMQ6"/>
<organism evidence="1 2">
    <name type="scientific">Mycena pura</name>
    <dbReference type="NCBI Taxonomy" id="153505"/>
    <lineage>
        <taxon>Eukaryota</taxon>
        <taxon>Fungi</taxon>
        <taxon>Dikarya</taxon>
        <taxon>Basidiomycota</taxon>
        <taxon>Agaricomycotina</taxon>
        <taxon>Agaricomycetes</taxon>
        <taxon>Agaricomycetidae</taxon>
        <taxon>Agaricales</taxon>
        <taxon>Marasmiineae</taxon>
        <taxon>Mycenaceae</taxon>
        <taxon>Mycena</taxon>
    </lineage>
</organism>
<keyword evidence="2" id="KW-1185">Reference proteome</keyword>
<accession>A0AAD6YMQ6</accession>
<dbReference type="Proteomes" id="UP001219525">
    <property type="component" value="Unassembled WGS sequence"/>
</dbReference>